<reference evidence="1 3" key="1">
    <citation type="journal article" date="2016" name="PLoS ONE">
        <title>Sequence Assembly of Yarrowia lipolytica Strain W29/CLIB89 Shows Transposable Element Diversity.</title>
        <authorList>
            <person name="Magnan C."/>
            <person name="Yu J."/>
            <person name="Chang I."/>
            <person name="Jahn E."/>
            <person name="Kanomata Y."/>
            <person name="Wu J."/>
            <person name="Zeller M."/>
            <person name="Oakes M."/>
            <person name="Baldi P."/>
            <person name="Sandmeyer S."/>
        </authorList>
    </citation>
    <scope>NUCLEOTIDE SEQUENCE [LARGE SCALE GENOMIC DNA]</scope>
    <source>
        <strain evidence="1">CLIB89</strain>
        <strain evidence="3">CLIB89(W29)</strain>
    </source>
</reference>
<dbReference type="EMBL" id="CP017557">
    <property type="protein sequence ID" value="AOW05830.1"/>
    <property type="molecule type" value="Genomic_DNA"/>
</dbReference>
<dbReference type="Proteomes" id="UP000256601">
    <property type="component" value="Unassembled WGS sequence"/>
</dbReference>
<dbReference type="RefSeq" id="XP_504298.1">
    <property type="nucleotide sequence ID" value="XM_504298.1"/>
</dbReference>
<evidence type="ECO:0000313" key="4">
    <source>
        <dbReference type="Proteomes" id="UP000256601"/>
    </source>
</evidence>
<dbReference type="VEuPathDB" id="FungiDB:YALI1_E27339g"/>
<proteinExistence type="predicted"/>
<reference evidence="2 4" key="2">
    <citation type="submission" date="2018-07" db="EMBL/GenBank/DDBJ databases">
        <title>Draft Genome Assemblies for Five Robust Yarrowia lipolytica Strains Exhibiting High Lipid Production and Pentose Sugar Utilization and Sugar Alcohol Secretion from Undetoxified Lignocellulosic Biomass Hydrolysates.</title>
        <authorList>
            <consortium name="DOE Joint Genome Institute"/>
            <person name="Walker C."/>
            <person name="Ryu S."/>
            <person name="Na H."/>
            <person name="Zane M."/>
            <person name="LaButti K."/>
            <person name="Lipzen A."/>
            <person name="Haridas S."/>
            <person name="Barry K."/>
            <person name="Grigoriev I.V."/>
            <person name="Quarterman J."/>
            <person name="Slininger P."/>
            <person name="Dien B."/>
            <person name="Trinh C.T."/>
        </authorList>
    </citation>
    <scope>NUCLEOTIDE SEQUENCE [LARGE SCALE GENOMIC DNA]</scope>
    <source>
        <strain evidence="2 4">YB392</strain>
    </source>
</reference>
<sequence length="168" mass="19276">MSRIAVRHFSVARRVMSKPTLGDSFDSLVSQALNDETKKPETGAQQKNSSRDLLNRLGALSNDSKRLQGLMNPHNMRDRLHTQFQSIPHTGMAQRSCVDVKEGGVQTAMKRLAGATSSHVKPHWFRQKHYERPCKKAWRIKTERSQRKFDAGVNAIFYQIRRAKQRGY</sequence>
<dbReference type="GeneID" id="2912929"/>
<evidence type="ECO:0000313" key="3">
    <source>
        <dbReference type="Proteomes" id="UP000182444"/>
    </source>
</evidence>
<dbReference type="OrthoDB" id="4076367at2759"/>
<dbReference type="AlphaFoldDB" id="A0A1H6PPY5"/>
<evidence type="ECO:0000313" key="2">
    <source>
        <dbReference type="EMBL" id="RDW24099.1"/>
    </source>
</evidence>
<dbReference type="Proteomes" id="UP000182444">
    <property type="component" value="Chromosome 1E"/>
</dbReference>
<gene>
    <name evidence="2" type="ORF">B0I71DRAFT_134808</name>
    <name evidence="1" type="ORF">YALI1_E27339g</name>
</gene>
<dbReference type="KEGG" id="yli:2912929"/>
<protein>
    <submittedName>
        <fullName evidence="1">Uncharacterized protein</fullName>
    </submittedName>
</protein>
<name>A0A1H6PPY5_YARLL</name>
<evidence type="ECO:0000313" key="1">
    <source>
        <dbReference type="EMBL" id="AOW05830.1"/>
    </source>
</evidence>
<organism evidence="1 3">
    <name type="scientific">Yarrowia lipolytica</name>
    <name type="common">Candida lipolytica</name>
    <dbReference type="NCBI Taxonomy" id="4952"/>
    <lineage>
        <taxon>Eukaryota</taxon>
        <taxon>Fungi</taxon>
        <taxon>Dikarya</taxon>
        <taxon>Ascomycota</taxon>
        <taxon>Saccharomycotina</taxon>
        <taxon>Dipodascomycetes</taxon>
        <taxon>Dipodascales</taxon>
        <taxon>Dipodascales incertae sedis</taxon>
        <taxon>Yarrowia</taxon>
    </lineage>
</organism>
<dbReference type="VEuPathDB" id="FungiDB:YALI0_E23199g"/>
<accession>A0A1H6PPY5</accession>
<dbReference type="EMBL" id="KZ859049">
    <property type="protein sequence ID" value="RDW24099.1"/>
    <property type="molecule type" value="Genomic_DNA"/>
</dbReference>